<dbReference type="AlphaFoldDB" id="A0A8H7BQP2"/>
<reference evidence="2" key="1">
    <citation type="submission" date="2020-01" db="EMBL/GenBank/DDBJ databases">
        <title>Genome Sequencing of Three Apophysomyces-Like Fungal Strains Confirms a Novel Fungal Genus in the Mucoromycota with divergent Burkholderia-like Endosymbiotic Bacteria.</title>
        <authorList>
            <person name="Stajich J.E."/>
            <person name="Macias A.M."/>
            <person name="Carter-House D."/>
            <person name="Lovett B."/>
            <person name="Kasson L.R."/>
            <person name="Berry K."/>
            <person name="Grigoriev I."/>
            <person name="Chang Y."/>
            <person name="Spatafora J."/>
            <person name="Kasson M.T."/>
        </authorList>
    </citation>
    <scope>NUCLEOTIDE SEQUENCE</scope>
    <source>
        <strain evidence="2">NRRL A-21654</strain>
    </source>
</reference>
<protein>
    <submittedName>
        <fullName evidence="2">Uncharacterized protein</fullName>
    </submittedName>
</protein>
<accession>A0A8H7BQP2</accession>
<dbReference type="Proteomes" id="UP000605846">
    <property type="component" value="Unassembled WGS sequence"/>
</dbReference>
<dbReference type="EMBL" id="JABAYA010000122">
    <property type="protein sequence ID" value="KAF7724340.1"/>
    <property type="molecule type" value="Genomic_DNA"/>
</dbReference>
<evidence type="ECO:0000313" key="3">
    <source>
        <dbReference type="Proteomes" id="UP000605846"/>
    </source>
</evidence>
<sequence>MSSKLARNSLDLLLKDKTSTKRKRVDEKPSAPPVLPSTKNGLKKIKNEIRYGQHQKWKQYRVEKQKKENPIDVMTRKEQALDENLKRNVKLLVSKLKASDVERKLRAQVMKQKDATDKAALSEEESD</sequence>
<organism evidence="2 3">
    <name type="scientific">Apophysomyces ossiformis</name>
    <dbReference type="NCBI Taxonomy" id="679940"/>
    <lineage>
        <taxon>Eukaryota</taxon>
        <taxon>Fungi</taxon>
        <taxon>Fungi incertae sedis</taxon>
        <taxon>Mucoromycota</taxon>
        <taxon>Mucoromycotina</taxon>
        <taxon>Mucoromycetes</taxon>
        <taxon>Mucorales</taxon>
        <taxon>Mucorineae</taxon>
        <taxon>Mucoraceae</taxon>
        <taxon>Apophysomyces</taxon>
    </lineage>
</organism>
<feature type="region of interest" description="Disordered" evidence="1">
    <location>
        <begin position="1"/>
        <end position="44"/>
    </location>
</feature>
<keyword evidence="3" id="KW-1185">Reference proteome</keyword>
<dbReference type="OrthoDB" id="2284644at2759"/>
<gene>
    <name evidence="2" type="ORF">EC973_001128</name>
</gene>
<name>A0A8H7BQP2_9FUNG</name>
<comment type="caution">
    <text evidence="2">The sequence shown here is derived from an EMBL/GenBank/DDBJ whole genome shotgun (WGS) entry which is preliminary data.</text>
</comment>
<feature type="compositionally biased region" description="Basic and acidic residues" evidence="1">
    <location>
        <begin position="13"/>
        <end position="29"/>
    </location>
</feature>
<evidence type="ECO:0000256" key="1">
    <source>
        <dbReference type="SAM" id="MobiDB-lite"/>
    </source>
</evidence>
<proteinExistence type="predicted"/>
<evidence type="ECO:0000313" key="2">
    <source>
        <dbReference type="EMBL" id="KAF7724340.1"/>
    </source>
</evidence>